<dbReference type="PANTHER" id="PTHR40394">
    <property type="entry name" value="LIPOPROTEIN-RELATED"/>
    <property type="match status" value="1"/>
</dbReference>
<evidence type="ECO:0000313" key="3">
    <source>
        <dbReference type="Proteomes" id="UP000254889"/>
    </source>
</evidence>
<keyword evidence="3" id="KW-1185">Reference proteome</keyword>
<name>A0A345ZZE5_9HYPH</name>
<evidence type="ECO:0000256" key="1">
    <source>
        <dbReference type="SAM" id="Phobius"/>
    </source>
</evidence>
<reference evidence="2 3" key="1">
    <citation type="submission" date="2018-07" db="EMBL/GenBank/DDBJ databases">
        <authorList>
            <person name="Quirk P.G."/>
            <person name="Krulwich T.A."/>
        </authorList>
    </citation>
    <scope>NUCLEOTIDE SEQUENCE [LARGE SCALE GENOMIC DNA]</scope>
    <source>
        <strain evidence="2 3">CC-BB4</strain>
    </source>
</reference>
<sequence length="177" mass="19306">MAEAHAYGLLAEFDTPEALLDAARRAREDGYRDLDAFTPFPVHGLAEVLDIRDTRVLWLGLAGGGFGFALALLMQIGTNWSYPLDVGGRPVYALSAFAVIAFELTVLFAALFPAIGMLALNGLPRLNYPVFAASRFHLASRDRFFLCVRAGDARFDPEQTAQYLGRIGARTVELVPA</sequence>
<accession>A0A345ZZE5</accession>
<protein>
    <submittedName>
        <fullName evidence="2">DUF3341 domain-containing protein</fullName>
    </submittedName>
</protein>
<feature type="transmembrane region" description="Helical" evidence="1">
    <location>
        <begin position="56"/>
        <end position="76"/>
    </location>
</feature>
<dbReference type="EMBL" id="CP031417">
    <property type="protein sequence ID" value="AXK82292.1"/>
    <property type="molecule type" value="Genomic_DNA"/>
</dbReference>
<organism evidence="2 3">
    <name type="scientific">Pseudolabrys taiwanensis</name>
    <dbReference type="NCBI Taxonomy" id="331696"/>
    <lineage>
        <taxon>Bacteria</taxon>
        <taxon>Pseudomonadati</taxon>
        <taxon>Pseudomonadota</taxon>
        <taxon>Alphaproteobacteria</taxon>
        <taxon>Hyphomicrobiales</taxon>
        <taxon>Xanthobacteraceae</taxon>
        <taxon>Pseudolabrys</taxon>
    </lineage>
</organism>
<dbReference type="Proteomes" id="UP000254889">
    <property type="component" value="Chromosome"/>
</dbReference>
<dbReference type="KEGG" id="ptaw:DW352_18245"/>
<dbReference type="AlphaFoldDB" id="A0A345ZZE5"/>
<dbReference type="RefSeq" id="WP_115692671.1">
    <property type="nucleotide sequence ID" value="NZ_CP031417.1"/>
</dbReference>
<keyword evidence="1" id="KW-0472">Membrane</keyword>
<keyword evidence="1" id="KW-1133">Transmembrane helix</keyword>
<dbReference type="InterPro" id="IPR021776">
    <property type="entry name" value="ActD"/>
</dbReference>
<evidence type="ECO:0000313" key="2">
    <source>
        <dbReference type="EMBL" id="AXK82292.1"/>
    </source>
</evidence>
<dbReference type="PANTHER" id="PTHR40394:SF2">
    <property type="entry name" value="QUINOL:CYTOCHROME C OXIDOREDUCTASE MEMBRANE PROTEIN"/>
    <property type="match status" value="1"/>
</dbReference>
<gene>
    <name evidence="2" type="ORF">DW352_18245</name>
</gene>
<feature type="transmembrane region" description="Helical" evidence="1">
    <location>
        <begin position="96"/>
        <end position="120"/>
    </location>
</feature>
<dbReference type="Pfam" id="PF11821">
    <property type="entry name" value="ActD"/>
    <property type="match status" value="1"/>
</dbReference>
<dbReference type="OrthoDB" id="9792475at2"/>
<keyword evidence="1" id="KW-0812">Transmembrane</keyword>
<proteinExistence type="predicted"/>